<proteinExistence type="predicted"/>
<evidence type="ECO:0000256" key="2">
    <source>
        <dbReference type="PROSITE-ProRule" id="PRU00335"/>
    </source>
</evidence>
<dbReference type="Pfam" id="PF00440">
    <property type="entry name" value="TetR_N"/>
    <property type="match status" value="1"/>
</dbReference>
<accession>A0A1G5JSV8</accession>
<evidence type="ECO:0000259" key="3">
    <source>
        <dbReference type="PROSITE" id="PS50977"/>
    </source>
</evidence>
<feature type="domain" description="HTH tetR-type" evidence="3">
    <location>
        <begin position="6"/>
        <end position="66"/>
    </location>
</feature>
<dbReference type="InterPro" id="IPR001647">
    <property type="entry name" value="HTH_TetR"/>
</dbReference>
<protein>
    <submittedName>
        <fullName evidence="4">Transcriptional regulator, TetR family</fullName>
    </submittedName>
</protein>
<dbReference type="AlphaFoldDB" id="A0A1G5JSV8"/>
<organism evidence="4 5">
    <name type="scientific">Alkaliphilus peptidifermentans DSM 18978</name>
    <dbReference type="NCBI Taxonomy" id="1120976"/>
    <lineage>
        <taxon>Bacteria</taxon>
        <taxon>Bacillati</taxon>
        <taxon>Bacillota</taxon>
        <taxon>Clostridia</taxon>
        <taxon>Peptostreptococcales</taxon>
        <taxon>Natronincolaceae</taxon>
        <taxon>Alkaliphilus</taxon>
    </lineage>
</organism>
<name>A0A1G5JSV8_9FIRM</name>
<dbReference type="Proteomes" id="UP000198636">
    <property type="component" value="Unassembled WGS sequence"/>
</dbReference>
<dbReference type="PROSITE" id="PS50977">
    <property type="entry name" value="HTH_TETR_2"/>
    <property type="match status" value="1"/>
</dbReference>
<evidence type="ECO:0000313" key="5">
    <source>
        <dbReference type="Proteomes" id="UP000198636"/>
    </source>
</evidence>
<dbReference type="Gene3D" id="1.10.357.10">
    <property type="entry name" value="Tetracycline Repressor, domain 2"/>
    <property type="match status" value="1"/>
</dbReference>
<dbReference type="RefSeq" id="WP_091545265.1">
    <property type="nucleotide sequence ID" value="NZ_FMUS01000021.1"/>
</dbReference>
<evidence type="ECO:0000313" key="4">
    <source>
        <dbReference type="EMBL" id="SCY91234.1"/>
    </source>
</evidence>
<reference evidence="4 5" key="1">
    <citation type="submission" date="2016-10" db="EMBL/GenBank/DDBJ databases">
        <authorList>
            <person name="de Groot N.N."/>
        </authorList>
    </citation>
    <scope>NUCLEOTIDE SEQUENCE [LARGE SCALE GENOMIC DNA]</scope>
    <source>
        <strain evidence="4 5">DSM 18978</strain>
    </source>
</reference>
<dbReference type="EMBL" id="FMUS01000021">
    <property type="protein sequence ID" value="SCY91234.1"/>
    <property type="molecule type" value="Genomic_DNA"/>
</dbReference>
<keyword evidence="5" id="KW-1185">Reference proteome</keyword>
<evidence type="ECO:0000256" key="1">
    <source>
        <dbReference type="ARBA" id="ARBA00023125"/>
    </source>
</evidence>
<dbReference type="GO" id="GO:0003677">
    <property type="term" value="F:DNA binding"/>
    <property type="evidence" value="ECO:0007669"/>
    <property type="project" value="UniProtKB-UniRule"/>
</dbReference>
<keyword evidence="1 2" id="KW-0238">DNA-binding</keyword>
<dbReference type="SUPFAM" id="SSF46689">
    <property type="entry name" value="Homeodomain-like"/>
    <property type="match status" value="1"/>
</dbReference>
<dbReference type="OrthoDB" id="9808476at2"/>
<feature type="DNA-binding region" description="H-T-H motif" evidence="2">
    <location>
        <begin position="29"/>
        <end position="48"/>
    </location>
</feature>
<gene>
    <name evidence="4" type="ORF">SAMN03080606_03019</name>
</gene>
<dbReference type="STRING" id="1120976.SAMN03080606_03019"/>
<dbReference type="InterPro" id="IPR009057">
    <property type="entry name" value="Homeodomain-like_sf"/>
</dbReference>
<sequence length="194" mass="21833">MAPKKKFSKEKIIDAAFEIARMEGIDNITVRKVADRLGSSIAPIYVNFKDIDELIVAVIRKINEVGQKMYLAENSGNSFRDIGVASIKFAKEYSVLFRDLIMKNNQHMKDYDQDMGGFLIEEMRKDPDLEGLPDEVLMNILLKMRIFQLGLSVMVANGLLPEDFNEDMIIGILESTGSDIVTAANLQKSLLKGR</sequence>